<feature type="domain" description="Post-transcriptional regulator MKT1 C-terminal" evidence="2">
    <location>
        <begin position="428"/>
        <end position="561"/>
    </location>
</feature>
<feature type="domain" description="Post-transcriptional regulator MKT1 N-terminal" evidence="3">
    <location>
        <begin position="26"/>
        <end position="113"/>
    </location>
</feature>
<sequence>MHMSGTIAPLARSSSPGGMHRPSSMPRDFHKIVGTRLPFSLYFLMSQGVLSRKLPSVLAQQGEWLDYTHPCVDSIEYRELLIDVREYRCRALALIAMRLHEAYRSRPIKFSRYSCSSSPHASHHPPHSHSFLPAGGSACNSSSSSSPLGPAGRLGVIDEDQHPNSTSSNTSGAGPVLSSSSSPLLPLHSSPPTSSLHSAAPPTAPPTMANSSSSTSSSSSGNPDNSSTHHLSQQQHLPSHVAHNDGFHLPPQNNSSSNSTGSTTSPTGHPTASTAASLVAGGGEGGETSLTAGYNMSSNSSSEGRGGGGDLGGMMTGGESDYDALVPLKIDTSIARVWRIDAEKVHREMKRQNTNKIDVKFCLRWHSHAQDVGETLFDPPPSPQNSQDLHKFLSSSSSSPAGSSPSSSSSSQQQDGKSLLALTHFMLLDNLSYFTVDGETTVFGCVLMNAPDNLQEDILFTLELLKFGLLTGDPLEAPADRPYPPGVQLLRRVDTPVDKRRSILLLSRVFSLYPMKLIAGYHWEGDIIDFDLAGYSCLVKLLKRSLRHLTEACLANILMKDITKVR</sequence>
<comment type="caution">
    <text evidence="4">The sequence shown here is derived from an EMBL/GenBank/DDBJ whole genome shotgun (WGS) entry which is preliminary data.</text>
</comment>
<evidence type="ECO:0000313" key="5">
    <source>
        <dbReference type="Proteomes" id="UP000221165"/>
    </source>
</evidence>
<dbReference type="Pfam" id="PF12247">
    <property type="entry name" value="MKT1_N"/>
    <property type="match status" value="1"/>
</dbReference>
<evidence type="ECO:0000313" key="4">
    <source>
        <dbReference type="EMBL" id="PHJ18419.1"/>
    </source>
</evidence>
<accession>A0A2C6KMS0</accession>
<dbReference type="Proteomes" id="UP000221165">
    <property type="component" value="Unassembled WGS sequence"/>
</dbReference>
<evidence type="ECO:0000259" key="2">
    <source>
        <dbReference type="Pfam" id="PF12246"/>
    </source>
</evidence>
<dbReference type="VEuPathDB" id="ToxoDB:CSUI_007755"/>
<dbReference type="GeneID" id="94431110"/>
<feature type="compositionally biased region" description="Low complexity" evidence="1">
    <location>
        <begin position="128"/>
        <end position="151"/>
    </location>
</feature>
<proteinExistence type="predicted"/>
<feature type="compositionally biased region" description="Low complexity" evidence="1">
    <location>
        <begin position="253"/>
        <end position="277"/>
    </location>
</feature>
<dbReference type="EMBL" id="MIGC01004159">
    <property type="protein sequence ID" value="PHJ18419.1"/>
    <property type="molecule type" value="Genomic_DNA"/>
</dbReference>
<organism evidence="4 5">
    <name type="scientific">Cystoisospora suis</name>
    <dbReference type="NCBI Taxonomy" id="483139"/>
    <lineage>
        <taxon>Eukaryota</taxon>
        <taxon>Sar</taxon>
        <taxon>Alveolata</taxon>
        <taxon>Apicomplexa</taxon>
        <taxon>Conoidasida</taxon>
        <taxon>Coccidia</taxon>
        <taxon>Eucoccidiorida</taxon>
        <taxon>Eimeriorina</taxon>
        <taxon>Sarcocystidae</taxon>
        <taxon>Cystoisospora</taxon>
    </lineage>
</organism>
<feature type="region of interest" description="Disordered" evidence="1">
    <location>
        <begin position="114"/>
        <end position="315"/>
    </location>
</feature>
<evidence type="ECO:0000259" key="3">
    <source>
        <dbReference type="Pfam" id="PF12247"/>
    </source>
</evidence>
<feature type="compositionally biased region" description="Low complexity" evidence="1">
    <location>
        <begin position="394"/>
        <end position="411"/>
    </location>
</feature>
<reference evidence="4 5" key="1">
    <citation type="journal article" date="2017" name="Int. J. Parasitol.">
        <title>The genome of the protozoan parasite Cystoisospora suis and a reverse vaccinology approach to identify vaccine candidates.</title>
        <authorList>
            <person name="Palmieri N."/>
            <person name="Shrestha A."/>
            <person name="Ruttkowski B."/>
            <person name="Beck T."/>
            <person name="Vogl C."/>
            <person name="Tomley F."/>
            <person name="Blake D.P."/>
            <person name="Joachim A."/>
        </authorList>
    </citation>
    <scope>NUCLEOTIDE SEQUENCE [LARGE SCALE GENOMIC DNA]</scope>
    <source>
        <strain evidence="4 5">Wien I</strain>
    </source>
</reference>
<gene>
    <name evidence="4" type="ORF">CSUI_007755</name>
</gene>
<dbReference type="OrthoDB" id="17262at2759"/>
<feature type="region of interest" description="Disordered" evidence="1">
    <location>
        <begin position="373"/>
        <end position="413"/>
    </location>
</feature>
<feature type="compositionally biased region" description="Low complexity" evidence="1">
    <location>
        <begin position="293"/>
        <end position="303"/>
    </location>
</feature>
<feature type="compositionally biased region" description="Gly residues" evidence="1">
    <location>
        <begin position="304"/>
        <end position="315"/>
    </location>
</feature>
<feature type="region of interest" description="Disordered" evidence="1">
    <location>
        <begin position="1"/>
        <end position="25"/>
    </location>
</feature>
<feature type="compositionally biased region" description="Low complexity" evidence="1">
    <location>
        <begin position="171"/>
        <end position="240"/>
    </location>
</feature>
<dbReference type="InterPro" id="IPR022039">
    <property type="entry name" value="MKT1_C"/>
</dbReference>
<dbReference type="Pfam" id="PF12246">
    <property type="entry name" value="MKT1_C"/>
    <property type="match status" value="1"/>
</dbReference>
<keyword evidence="5" id="KW-1185">Reference proteome</keyword>
<dbReference type="AlphaFoldDB" id="A0A2C6KMS0"/>
<dbReference type="RefSeq" id="XP_067920126.1">
    <property type="nucleotide sequence ID" value="XM_068067899.1"/>
</dbReference>
<evidence type="ECO:0000256" key="1">
    <source>
        <dbReference type="SAM" id="MobiDB-lite"/>
    </source>
</evidence>
<dbReference type="InterPro" id="IPR022040">
    <property type="entry name" value="MKT1_N"/>
</dbReference>
<name>A0A2C6KMS0_9APIC</name>
<protein>
    <submittedName>
        <fullName evidence="4">Xpg n-terminal domain-containing protein</fullName>
    </submittedName>
</protein>